<dbReference type="EMBL" id="LWDX02066169">
    <property type="protein sequence ID" value="OEL15606.1"/>
    <property type="molecule type" value="Genomic_DNA"/>
</dbReference>
<dbReference type="PANTHER" id="PTHR47150">
    <property type="entry name" value="OS12G0169200 PROTEIN"/>
    <property type="match status" value="1"/>
</dbReference>
<name>A0A1E5URU7_9POAL</name>
<accession>A0A1E5URU7</accession>
<dbReference type="STRING" id="888268.A0A1E5URU7"/>
<evidence type="ECO:0000313" key="2">
    <source>
        <dbReference type="Proteomes" id="UP000095767"/>
    </source>
</evidence>
<dbReference type="Proteomes" id="UP000095767">
    <property type="component" value="Unassembled WGS sequence"/>
</dbReference>
<gene>
    <name evidence="1" type="ORF">BAE44_0023375</name>
</gene>
<sequence length="86" mass="9819">LFARIADAIAQFNDYFEEKENAARKLGCHPYQKVTACFRMLANGYYADSLDAELRMSSTLILKTLKLFVRAVVQLFGPHYLRAPNC</sequence>
<dbReference type="OrthoDB" id="124998at2759"/>
<comment type="caution">
    <text evidence="1">The sequence shown here is derived from an EMBL/GenBank/DDBJ whole genome shotgun (WGS) entry which is preliminary data.</text>
</comment>
<dbReference type="PANTHER" id="PTHR47150:SF5">
    <property type="entry name" value="OS07G0546750 PROTEIN"/>
    <property type="match status" value="1"/>
</dbReference>
<organism evidence="1 2">
    <name type="scientific">Dichanthelium oligosanthes</name>
    <dbReference type="NCBI Taxonomy" id="888268"/>
    <lineage>
        <taxon>Eukaryota</taxon>
        <taxon>Viridiplantae</taxon>
        <taxon>Streptophyta</taxon>
        <taxon>Embryophyta</taxon>
        <taxon>Tracheophyta</taxon>
        <taxon>Spermatophyta</taxon>
        <taxon>Magnoliopsida</taxon>
        <taxon>Liliopsida</taxon>
        <taxon>Poales</taxon>
        <taxon>Poaceae</taxon>
        <taxon>PACMAD clade</taxon>
        <taxon>Panicoideae</taxon>
        <taxon>Panicodae</taxon>
        <taxon>Paniceae</taxon>
        <taxon>Dichantheliinae</taxon>
        <taxon>Dichanthelium</taxon>
    </lineage>
</organism>
<dbReference type="AlphaFoldDB" id="A0A1E5URU7"/>
<protein>
    <submittedName>
        <fullName evidence="1">Uncharacterized protein</fullName>
    </submittedName>
</protein>
<proteinExistence type="predicted"/>
<reference evidence="1 2" key="1">
    <citation type="submission" date="2016-09" db="EMBL/GenBank/DDBJ databases">
        <title>The draft genome of Dichanthelium oligosanthes: A C3 panicoid grass species.</title>
        <authorList>
            <person name="Studer A.J."/>
            <person name="Schnable J.C."/>
            <person name="Brutnell T.P."/>
        </authorList>
    </citation>
    <scope>NUCLEOTIDE SEQUENCE [LARGE SCALE GENOMIC DNA]</scope>
    <source>
        <strain evidence="2">cv. Kellogg 1175</strain>
        <tissue evidence="1">Leaf</tissue>
    </source>
</reference>
<keyword evidence="2" id="KW-1185">Reference proteome</keyword>
<feature type="non-terminal residue" evidence="1">
    <location>
        <position position="1"/>
    </location>
</feature>
<evidence type="ECO:0000313" key="1">
    <source>
        <dbReference type="EMBL" id="OEL15606.1"/>
    </source>
</evidence>